<keyword evidence="3" id="KW-1185">Reference proteome</keyword>
<name>A0A2P5K7C3_9BURK</name>
<protein>
    <submittedName>
        <fullName evidence="2">Uncharacterized protein</fullName>
    </submittedName>
</protein>
<evidence type="ECO:0000313" key="2">
    <source>
        <dbReference type="EMBL" id="PPB81952.1"/>
    </source>
</evidence>
<organism evidence="2 3">
    <name type="scientific">Mycetohabitans endofungorum</name>
    <dbReference type="NCBI Taxonomy" id="417203"/>
    <lineage>
        <taxon>Bacteria</taxon>
        <taxon>Pseudomonadati</taxon>
        <taxon>Pseudomonadota</taxon>
        <taxon>Betaproteobacteria</taxon>
        <taxon>Burkholderiales</taxon>
        <taxon>Burkholderiaceae</taxon>
        <taxon>Mycetohabitans</taxon>
    </lineage>
</organism>
<dbReference type="RefSeq" id="WP_199180525.1">
    <property type="nucleotide sequence ID" value="NZ_CP062179.1"/>
</dbReference>
<dbReference type="EMBL" id="PRDW01000016">
    <property type="protein sequence ID" value="PPB81952.1"/>
    <property type="molecule type" value="Genomic_DNA"/>
</dbReference>
<sequence>MINPRQINPRQPAPEIGRRRHLDPAAWVGVIIVCIVAGVLATVLFNALSGKREYDAEHHQAAADAARAVSATLGASAAVSASPARVGVQGAPAVGASAAMPAPGSR</sequence>
<proteinExistence type="predicted"/>
<reference evidence="2 3" key="1">
    <citation type="submission" date="2018-01" db="EMBL/GenBank/DDBJ databases">
        <title>Genomic Encyclopedia of Type Strains, Phase III (KMG-III): the genomes of soil and plant-associated and newly described type strains.</title>
        <authorList>
            <person name="Whitman W."/>
        </authorList>
    </citation>
    <scope>NUCLEOTIDE SEQUENCE [LARGE SCALE GENOMIC DNA]</scope>
    <source>
        <strain evidence="2 3">HKI456</strain>
    </source>
</reference>
<dbReference type="Proteomes" id="UP000243096">
    <property type="component" value="Unassembled WGS sequence"/>
</dbReference>
<evidence type="ECO:0000256" key="1">
    <source>
        <dbReference type="SAM" id="Phobius"/>
    </source>
</evidence>
<gene>
    <name evidence="2" type="ORF">B0O95_11610</name>
</gene>
<keyword evidence="1" id="KW-0812">Transmembrane</keyword>
<evidence type="ECO:0000313" key="3">
    <source>
        <dbReference type="Proteomes" id="UP000243096"/>
    </source>
</evidence>
<keyword evidence="1" id="KW-1133">Transmembrane helix</keyword>
<dbReference type="AlphaFoldDB" id="A0A2P5K7C3"/>
<feature type="transmembrane region" description="Helical" evidence="1">
    <location>
        <begin position="25"/>
        <end position="48"/>
    </location>
</feature>
<accession>A0A2P5K7C3</accession>
<keyword evidence="1" id="KW-0472">Membrane</keyword>
<comment type="caution">
    <text evidence="2">The sequence shown here is derived from an EMBL/GenBank/DDBJ whole genome shotgun (WGS) entry which is preliminary data.</text>
</comment>